<comment type="caution">
    <text evidence="2">The sequence shown here is derived from an EMBL/GenBank/DDBJ whole genome shotgun (WGS) entry which is preliminary data.</text>
</comment>
<keyword evidence="3" id="KW-1185">Reference proteome</keyword>
<accession>A0AAD7Y2P1</accession>
<evidence type="ECO:0000313" key="3">
    <source>
        <dbReference type="Proteomes" id="UP001234581"/>
    </source>
</evidence>
<feature type="compositionally biased region" description="Basic residues" evidence="1">
    <location>
        <begin position="77"/>
        <end position="92"/>
    </location>
</feature>
<name>A0AAD7Y2P1_9FUNG</name>
<organism evidence="2 3">
    <name type="scientific">Lichtheimia ornata</name>
    <dbReference type="NCBI Taxonomy" id="688661"/>
    <lineage>
        <taxon>Eukaryota</taxon>
        <taxon>Fungi</taxon>
        <taxon>Fungi incertae sedis</taxon>
        <taxon>Mucoromycota</taxon>
        <taxon>Mucoromycotina</taxon>
        <taxon>Mucoromycetes</taxon>
        <taxon>Mucorales</taxon>
        <taxon>Lichtheimiaceae</taxon>
        <taxon>Lichtheimia</taxon>
    </lineage>
</organism>
<dbReference type="Proteomes" id="UP001234581">
    <property type="component" value="Unassembled WGS sequence"/>
</dbReference>
<evidence type="ECO:0000256" key="1">
    <source>
        <dbReference type="SAM" id="MobiDB-lite"/>
    </source>
</evidence>
<sequence>MELGDVRSIEEVVLQGARLCIRRHQAVLPVDIHFFLLSFDSLIRLNERQTLTIGLEMESMKDTSSRLAQKLHDLRRGYQKKSRKKQGKKSQKRSSTSIQHHVQGNKGIGVTGTGPPLYDIPGEEGVRRRGFRECLTSSPGSSIPL</sequence>
<proteinExistence type="predicted"/>
<feature type="region of interest" description="Disordered" evidence="1">
    <location>
        <begin position="72"/>
        <end position="145"/>
    </location>
</feature>
<reference evidence="2 3" key="1">
    <citation type="submission" date="2023-03" db="EMBL/GenBank/DDBJ databases">
        <title>Genome sequence of Lichtheimia ornata CBS 291.66.</title>
        <authorList>
            <person name="Mohabir J.T."/>
            <person name="Shea T.P."/>
            <person name="Kurbessoian T."/>
            <person name="Berby B."/>
            <person name="Fontaine J."/>
            <person name="Livny J."/>
            <person name="Gnirke A."/>
            <person name="Stajich J.E."/>
            <person name="Cuomo C.A."/>
        </authorList>
    </citation>
    <scope>NUCLEOTIDE SEQUENCE [LARGE SCALE GENOMIC DNA]</scope>
    <source>
        <strain evidence="2">CBS 291.66</strain>
    </source>
</reference>
<dbReference type="EMBL" id="JARTCD010000007">
    <property type="protein sequence ID" value="KAJ8661642.1"/>
    <property type="molecule type" value="Genomic_DNA"/>
</dbReference>
<protein>
    <submittedName>
        <fullName evidence="2">Uncharacterized protein</fullName>
    </submittedName>
</protein>
<dbReference type="AlphaFoldDB" id="A0AAD7Y2P1"/>
<gene>
    <name evidence="2" type="ORF">O0I10_002449</name>
</gene>
<evidence type="ECO:0000313" key="2">
    <source>
        <dbReference type="EMBL" id="KAJ8661642.1"/>
    </source>
</evidence>
<feature type="compositionally biased region" description="Polar residues" evidence="1">
    <location>
        <begin position="135"/>
        <end position="145"/>
    </location>
</feature>
<dbReference type="GeneID" id="83209866"/>
<dbReference type="RefSeq" id="XP_058346555.1">
    <property type="nucleotide sequence ID" value="XM_058482531.1"/>
</dbReference>